<dbReference type="GO" id="GO:0031514">
    <property type="term" value="C:motile cilium"/>
    <property type="evidence" value="ECO:0007669"/>
    <property type="project" value="TreeGrafter"/>
</dbReference>
<dbReference type="InterPro" id="IPR052628">
    <property type="entry name" value="CFAP70"/>
</dbReference>
<name>A0A6G1RWX9_9GRUI</name>
<dbReference type="GO" id="GO:0070062">
    <property type="term" value="C:extracellular exosome"/>
    <property type="evidence" value="ECO:0007669"/>
    <property type="project" value="TreeGrafter"/>
</dbReference>
<dbReference type="EMBL" id="ICPP01010860">
    <property type="protein sequence ID" value="LAC43504.1"/>
    <property type="molecule type" value="Transcribed_RNA"/>
</dbReference>
<reference evidence="3" key="2">
    <citation type="submission" date="2020-03" db="EMBL/GenBank/DDBJ databases">
        <authorList>
            <consortium name="Environmental Genome Science Research Promotion Project"/>
            <person name="Nakajima N."/>
            <person name="Onuma M."/>
            <person name="Endoh D."/>
        </authorList>
    </citation>
    <scope>NUCLEOTIDE SEQUENCE</scope>
</reference>
<dbReference type="AlphaFoldDB" id="A0A6G1RWX9"/>
<organism evidence="3">
    <name type="scientific">Hypotaenidia okinawae</name>
    <dbReference type="NCBI Taxonomy" id="2861861"/>
    <lineage>
        <taxon>Eukaryota</taxon>
        <taxon>Metazoa</taxon>
        <taxon>Chordata</taxon>
        <taxon>Craniata</taxon>
        <taxon>Vertebrata</taxon>
        <taxon>Euteleostomi</taxon>
        <taxon>Archelosauria</taxon>
        <taxon>Archosauria</taxon>
        <taxon>Dinosauria</taxon>
        <taxon>Saurischia</taxon>
        <taxon>Theropoda</taxon>
        <taxon>Coelurosauria</taxon>
        <taxon>Aves</taxon>
        <taxon>Neognathae</taxon>
        <taxon>Neoaves</taxon>
        <taxon>Gruiformes</taxon>
        <taxon>Rallidae</taxon>
        <taxon>Hypotaenidia</taxon>
    </lineage>
</organism>
<keyword evidence="3" id="KW-0282">Flagellum</keyword>
<keyword evidence="3" id="KW-0969">Cilium</keyword>
<dbReference type="GO" id="GO:0003341">
    <property type="term" value="P:cilium movement"/>
    <property type="evidence" value="ECO:0007669"/>
    <property type="project" value="TreeGrafter"/>
</dbReference>
<sequence length="132" mass="14188">MEVPTEGKESPALPDGAALPSKSPVQITVLEAQDLKAIKSNVSVTVVCVEYNGAILGDSSRTDVLPNGTAHYNFTTSFECSPDGPNSWGDIVQKPVLLTVMEVLQKEKRQKEKTVPLGQAVVDLLPLLQVFI</sequence>
<keyword evidence="2" id="KW-0802">TPR repeat</keyword>
<reference evidence="3" key="1">
    <citation type="submission" date="2020-03" db="EMBL/GenBank/DDBJ databases">
        <title>Okinawa Rail whole genome shotgun sequence.</title>
        <authorList>
            <person name="Nakajima N."/>
            <person name="Onuma M."/>
            <person name="Endoh D."/>
        </authorList>
    </citation>
    <scope>NUCLEOTIDE SEQUENCE</scope>
</reference>
<protein>
    <submittedName>
        <fullName evidence="3">Cilia and flagella associated protein 70</fullName>
    </submittedName>
</protein>
<dbReference type="PANTHER" id="PTHR44314:SF1">
    <property type="entry name" value="CILIA- AND FLAGELLA-ASSOCIATED PROTEIN 70"/>
    <property type="match status" value="1"/>
</dbReference>
<evidence type="ECO:0000256" key="1">
    <source>
        <dbReference type="ARBA" id="ARBA00022737"/>
    </source>
</evidence>
<keyword evidence="1" id="KW-0677">Repeat</keyword>
<accession>A0A6G1RWX9</accession>
<evidence type="ECO:0000313" key="3">
    <source>
        <dbReference type="EMBL" id="LAC43504.1"/>
    </source>
</evidence>
<proteinExistence type="predicted"/>
<dbReference type="GO" id="GO:0060271">
    <property type="term" value="P:cilium assembly"/>
    <property type="evidence" value="ECO:0007669"/>
    <property type="project" value="TreeGrafter"/>
</dbReference>
<keyword evidence="3" id="KW-0966">Cell projection</keyword>
<dbReference type="PANTHER" id="PTHR44314">
    <property type="entry name" value="CILIA- AND FLAGELLA-ASSOCIATED PROTEIN 70"/>
    <property type="match status" value="1"/>
</dbReference>
<evidence type="ECO:0000256" key="2">
    <source>
        <dbReference type="ARBA" id="ARBA00022803"/>
    </source>
</evidence>